<dbReference type="Proteomes" id="UP001558613">
    <property type="component" value="Unassembled WGS sequence"/>
</dbReference>
<keyword evidence="2" id="KW-1185">Reference proteome</keyword>
<gene>
    <name evidence="1" type="ORF">QQF64_035178</name>
</gene>
<comment type="caution">
    <text evidence="1">The sequence shown here is derived from an EMBL/GenBank/DDBJ whole genome shotgun (WGS) entry which is preliminary data.</text>
</comment>
<dbReference type="EMBL" id="JAYMGO010000004">
    <property type="protein sequence ID" value="KAL1275555.1"/>
    <property type="molecule type" value="Genomic_DNA"/>
</dbReference>
<organism evidence="1 2">
    <name type="scientific">Cirrhinus molitorella</name>
    <name type="common">mud carp</name>
    <dbReference type="NCBI Taxonomy" id="172907"/>
    <lineage>
        <taxon>Eukaryota</taxon>
        <taxon>Metazoa</taxon>
        <taxon>Chordata</taxon>
        <taxon>Craniata</taxon>
        <taxon>Vertebrata</taxon>
        <taxon>Euteleostomi</taxon>
        <taxon>Actinopterygii</taxon>
        <taxon>Neopterygii</taxon>
        <taxon>Teleostei</taxon>
        <taxon>Ostariophysi</taxon>
        <taxon>Cypriniformes</taxon>
        <taxon>Cyprinidae</taxon>
        <taxon>Labeoninae</taxon>
        <taxon>Labeonini</taxon>
        <taxon>Cirrhinus</taxon>
    </lineage>
</organism>
<reference evidence="1 2" key="1">
    <citation type="submission" date="2023-09" db="EMBL/GenBank/DDBJ databases">
        <authorList>
            <person name="Wang M."/>
        </authorList>
    </citation>
    <scope>NUCLEOTIDE SEQUENCE [LARGE SCALE GENOMIC DNA]</scope>
    <source>
        <strain evidence="1">GT-2023</strain>
        <tissue evidence="1">Liver</tissue>
    </source>
</reference>
<evidence type="ECO:0000313" key="2">
    <source>
        <dbReference type="Proteomes" id="UP001558613"/>
    </source>
</evidence>
<proteinExistence type="predicted"/>
<sequence>MNEKYSSTSWPSELCGHTLQAWGPGFCIHGPSHPFLGTEPFIVQPDDQKWGVMVTQSGRRITPWPPSVSFFLMNENLYSTGEYFETSG</sequence>
<protein>
    <submittedName>
        <fullName evidence="1">Uncharacterized protein</fullName>
    </submittedName>
</protein>
<name>A0ABR3NF19_9TELE</name>
<accession>A0ABR3NF19</accession>
<evidence type="ECO:0000313" key="1">
    <source>
        <dbReference type="EMBL" id="KAL1275555.1"/>
    </source>
</evidence>